<comment type="subcellular location">
    <subcellularLocation>
        <location evidence="1 14">Cell membrane</location>
        <topology evidence="1 14">Multi-pass membrane protein</topology>
    </subcellularLocation>
</comment>
<comment type="function">
    <text evidence="13 14">Fluoride-specific ion channel. Important for reducing fluoride concentration in the cell, thus reducing its toxicity.</text>
</comment>
<evidence type="ECO:0000256" key="12">
    <source>
        <dbReference type="ARBA" id="ARBA00035585"/>
    </source>
</evidence>
<accession>A0A2T6AUT4</accession>
<feature type="transmembrane region" description="Helical" evidence="14">
    <location>
        <begin position="6"/>
        <end position="22"/>
    </location>
</feature>
<comment type="activity regulation">
    <text evidence="14">Na(+) is not transported, but it plays an essential structural role and its presence is essential for fluoride channel function.</text>
</comment>
<protein>
    <recommendedName>
        <fullName evidence="14">Fluoride-specific ion channel FluC</fullName>
    </recommendedName>
</protein>
<feature type="transmembrane region" description="Helical" evidence="14">
    <location>
        <begin position="94"/>
        <end position="114"/>
    </location>
</feature>
<evidence type="ECO:0000256" key="3">
    <source>
        <dbReference type="ARBA" id="ARBA00022475"/>
    </source>
</evidence>
<keyword evidence="10 14" id="KW-0407">Ion channel</keyword>
<dbReference type="InterPro" id="IPR003691">
    <property type="entry name" value="FluC"/>
</dbReference>
<reference evidence="15 16" key="1">
    <citation type="submission" date="2018-04" db="EMBL/GenBank/DDBJ databases">
        <title>Genomic Encyclopedia of Archaeal and Bacterial Type Strains, Phase II (KMG-II): from individual species to whole genera.</title>
        <authorList>
            <person name="Goeker M."/>
        </authorList>
    </citation>
    <scope>NUCLEOTIDE SEQUENCE [LARGE SCALE GENOMIC DNA]</scope>
    <source>
        <strain evidence="15 16">DSM 45787</strain>
    </source>
</reference>
<sequence length="119" mass="13022">MLIHALWVAAGGFLGAISRYLLGRWLNRPDGQLPWGTLAANLTGSFLLGWMIGSGFSDRWLLFAGTGFMGAFTTFSTLHWEAEQMPPEERNRSLIYLGITYSAGLLAAFLGYGWGSGIM</sequence>
<dbReference type="Proteomes" id="UP000244240">
    <property type="component" value="Unassembled WGS sequence"/>
</dbReference>
<keyword evidence="2 14" id="KW-0813">Transport</keyword>
<name>A0A2T6AUT4_9BACL</name>
<keyword evidence="9 14" id="KW-0472">Membrane</keyword>
<keyword evidence="5 14" id="KW-0479">Metal-binding</keyword>
<gene>
    <name evidence="14" type="primary">fluC</name>
    <name evidence="14" type="synonym">crcB</name>
    <name evidence="15" type="ORF">C8P63_1513</name>
</gene>
<dbReference type="EMBL" id="QBKR01000051">
    <property type="protein sequence ID" value="PTX47506.1"/>
    <property type="molecule type" value="Genomic_DNA"/>
</dbReference>
<dbReference type="PANTHER" id="PTHR28259:SF16">
    <property type="entry name" value="FLUORIDE-SPECIFIC ION CHANNEL FLUC 2"/>
    <property type="match status" value="1"/>
</dbReference>
<evidence type="ECO:0000313" key="16">
    <source>
        <dbReference type="Proteomes" id="UP000244240"/>
    </source>
</evidence>
<feature type="binding site" evidence="14">
    <location>
        <position position="70"/>
    </location>
    <ligand>
        <name>Na(+)</name>
        <dbReference type="ChEBI" id="CHEBI:29101"/>
        <note>structural</note>
    </ligand>
</feature>
<dbReference type="GO" id="GO:0140114">
    <property type="term" value="P:cellular detoxification of fluoride"/>
    <property type="evidence" value="ECO:0007669"/>
    <property type="project" value="UniProtKB-UniRule"/>
</dbReference>
<organism evidence="15 16">
    <name type="scientific">Melghirimyces profundicolus</name>
    <dbReference type="NCBI Taxonomy" id="1242148"/>
    <lineage>
        <taxon>Bacteria</taxon>
        <taxon>Bacillati</taxon>
        <taxon>Bacillota</taxon>
        <taxon>Bacilli</taxon>
        <taxon>Bacillales</taxon>
        <taxon>Thermoactinomycetaceae</taxon>
        <taxon>Melghirimyces</taxon>
    </lineage>
</organism>
<keyword evidence="6 14" id="KW-1133">Transmembrane helix</keyword>
<keyword evidence="4 14" id="KW-0812">Transmembrane</keyword>
<dbReference type="Pfam" id="PF02537">
    <property type="entry name" value="CRCB"/>
    <property type="match status" value="1"/>
</dbReference>
<evidence type="ECO:0000256" key="6">
    <source>
        <dbReference type="ARBA" id="ARBA00022989"/>
    </source>
</evidence>
<evidence type="ECO:0000256" key="14">
    <source>
        <dbReference type="HAMAP-Rule" id="MF_00454"/>
    </source>
</evidence>
<keyword evidence="7 14" id="KW-0915">Sodium</keyword>
<evidence type="ECO:0000256" key="2">
    <source>
        <dbReference type="ARBA" id="ARBA00022448"/>
    </source>
</evidence>
<comment type="similarity">
    <text evidence="11 14">Belongs to the fluoride channel Fluc/FEX (TC 1.A.43) family.</text>
</comment>
<keyword evidence="16" id="KW-1185">Reference proteome</keyword>
<keyword evidence="3 14" id="KW-1003">Cell membrane</keyword>
<dbReference type="HAMAP" id="MF_00454">
    <property type="entry name" value="FluC"/>
    <property type="match status" value="1"/>
</dbReference>
<evidence type="ECO:0000256" key="10">
    <source>
        <dbReference type="ARBA" id="ARBA00023303"/>
    </source>
</evidence>
<dbReference type="AlphaFoldDB" id="A0A2T6AUT4"/>
<evidence type="ECO:0000256" key="4">
    <source>
        <dbReference type="ARBA" id="ARBA00022692"/>
    </source>
</evidence>
<feature type="binding site" evidence="14">
    <location>
        <position position="73"/>
    </location>
    <ligand>
        <name>Na(+)</name>
        <dbReference type="ChEBI" id="CHEBI:29101"/>
        <note>structural</note>
    </ligand>
</feature>
<evidence type="ECO:0000256" key="11">
    <source>
        <dbReference type="ARBA" id="ARBA00035120"/>
    </source>
</evidence>
<proteinExistence type="inferred from homology"/>
<comment type="catalytic activity">
    <reaction evidence="12">
        <text>fluoride(in) = fluoride(out)</text>
        <dbReference type="Rhea" id="RHEA:76159"/>
        <dbReference type="ChEBI" id="CHEBI:17051"/>
    </reaction>
    <physiologicalReaction direction="left-to-right" evidence="12">
        <dbReference type="Rhea" id="RHEA:76160"/>
    </physiologicalReaction>
</comment>
<dbReference type="PANTHER" id="PTHR28259">
    <property type="entry name" value="FLUORIDE EXPORT PROTEIN 1-RELATED"/>
    <property type="match status" value="1"/>
</dbReference>
<evidence type="ECO:0000256" key="9">
    <source>
        <dbReference type="ARBA" id="ARBA00023136"/>
    </source>
</evidence>
<evidence type="ECO:0000313" key="15">
    <source>
        <dbReference type="EMBL" id="PTX47506.1"/>
    </source>
</evidence>
<dbReference type="GO" id="GO:0046872">
    <property type="term" value="F:metal ion binding"/>
    <property type="evidence" value="ECO:0007669"/>
    <property type="project" value="UniProtKB-KW"/>
</dbReference>
<evidence type="ECO:0000256" key="5">
    <source>
        <dbReference type="ARBA" id="ARBA00022723"/>
    </source>
</evidence>
<feature type="transmembrane region" description="Helical" evidence="14">
    <location>
        <begin position="34"/>
        <end position="53"/>
    </location>
</feature>
<evidence type="ECO:0000256" key="8">
    <source>
        <dbReference type="ARBA" id="ARBA00023065"/>
    </source>
</evidence>
<dbReference type="OrthoDB" id="9815830at2"/>
<dbReference type="GO" id="GO:0005886">
    <property type="term" value="C:plasma membrane"/>
    <property type="evidence" value="ECO:0007669"/>
    <property type="project" value="UniProtKB-SubCell"/>
</dbReference>
<dbReference type="GO" id="GO:0062054">
    <property type="term" value="F:fluoride channel activity"/>
    <property type="evidence" value="ECO:0007669"/>
    <property type="project" value="UniProtKB-UniRule"/>
</dbReference>
<evidence type="ECO:0000256" key="1">
    <source>
        <dbReference type="ARBA" id="ARBA00004651"/>
    </source>
</evidence>
<keyword evidence="8 14" id="KW-0406">Ion transport</keyword>
<evidence type="ECO:0000256" key="7">
    <source>
        <dbReference type="ARBA" id="ARBA00023053"/>
    </source>
</evidence>
<feature type="transmembrane region" description="Helical" evidence="14">
    <location>
        <begin position="59"/>
        <end position="82"/>
    </location>
</feature>
<comment type="caution">
    <text evidence="15">The sequence shown here is derived from an EMBL/GenBank/DDBJ whole genome shotgun (WGS) entry which is preliminary data.</text>
</comment>
<evidence type="ECO:0000256" key="13">
    <source>
        <dbReference type="ARBA" id="ARBA00049940"/>
    </source>
</evidence>